<sequence length="96" mass="11245">MKIIAAIGAGLLATATFAAAPAEAQGRWGYNDYHRGDGWRGDGWRGDRRDWRGDRRGWRGDRGRRWHGGYRARYRTVCRIERGYYGPVRRCFQVRR</sequence>
<feature type="signal peptide" evidence="1">
    <location>
        <begin position="1"/>
        <end position="18"/>
    </location>
</feature>
<keyword evidence="3" id="KW-1185">Reference proteome</keyword>
<evidence type="ECO:0000256" key="1">
    <source>
        <dbReference type="SAM" id="SignalP"/>
    </source>
</evidence>
<dbReference type="EMBL" id="JAUUDS010000001">
    <property type="protein sequence ID" value="MDP1026008.1"/>
    <property type="molecule type" value="Genomic_DNA"/>
</dbReference>
<protein>
    <recommendedName>
        <fullName evidence="4">Sulfur globule protein</fullName>
    </recommendedName>
</protein>
<reference evidence="2 3" key="1">
    <citation type="submission" date="2023-07" db="EMBL/GenBank/DDBJ databases">
        <authorList>
            <person name="Kim M.K."/>
        </authorList>
    </citation>
    <scope>NUCLEOTIDE SEQUENCE [LARGE SCALE GENOMIC DNA]</scope>
    <source>
        <strain evidence="2 3">KR1UV-12</strain>
    </source>
</reference>
<organism evidence="2 3">
    <name type="scientific">Sphingomonas aurea</name>
    <dbReference type="NCBI Taxonomy" id="3063994"/>
    <lineage>
        <taxon>Bacteria</taxon>
        <taxon>Pseudomonadati</taxon>
        <taxon>Pseudomonadota</taxon>
        <taxon>Alphaproteobacteria</taxon>
        <taxon>Sphingomonadales</taxon>
        <taxon>Sphingomonadaceae</taxon>
        <taxon>Sphingomonas</taxon>
    </lineage>
</organism>
<evidence type="ECO:0000313" key="2">
    <source>
        <dbReference type="EMBL" id="MDP1026008.1"/>
    </source>
</evidence>
<keyword evidence="1" id="KW-0732">Signal</keyword>
<evidence type="ECO:0008006" key="4">
    <source>
        <dbReference type="Google" id="ProtNLM"/>
    </source>
</evidence>
<name>A0ABT9EGV2_9SPHN</name>
<dbReference type="RefSeq" id="WP_305171580.1">
    <property type="nucleotide sequence ID" value="NZ_JAUUDS010000001.1"/>
</dbReference>
<dbReference type="Proteomes" id="UP001230685">
    <property type="component" value="Unassembled WGS sequence"/>
</dbReference>
<gene>
    <name evidence="2" type="ORF">Q5H91_02185</name>
</gene>
<proteinExistence type="predicted"/>
<feature type="chain" id="PRO_5046313598" description="Sulfur globule protein" evidence="1">
    <location>
        <begin position="19"/>
        <end position="96"/>
    </location>
</feature>
<comment type="caution">
    <text evidence="2">The sequence shown here is derived from an EMBL/GenBank/DDBJ whole genome shotgun (WGS) entry which is preliminary data.</text>
</comment>
<accession>A0ABT9EGV2</accession>
<evidence type="ECO:0000313" key="3">
    <source>
        <dbReference type="Proteomes" id="UP001230685"/>
    </source>
</evidence>